<dbReference type="EMBL" id="HACM01005739">
    <property type="protein sequence ID" value="CRZ06181.1"/>
    <property type="molecule type" value="Transcribed_RNA"/>
</dbReference>
<organism evidence="1">
    <name type="scientific">Spongospora subterranea</name>
    <dbReference type="NCBI Taxonomy" id="70186"/>
    <lineage>
        <taxon>Eukaryota</taxon>
        <taxon>Sar</taxon>
        <taxon>Rhizaria</taxon>
        <taxon>Endomyxa</taxon>
        <taxon>Phytomyxea</taxon>
        <taxon>Plasmodiophorida</taxon>
        <taxon>Plasmodiophoridae</taxon>
        <taxon>Spongospora</taxon>
    </lineage>
</organism>
<sequence>NLQASKAPKEGCIYAIYMIYMPKCGNTSSNVATYRKRNKYTRGGRIKADIQLKKCSYTVIYTWYICRFSNGKGTKAQLLLSQQLQAKMGPKRSKIVAQL</sequence>
<evidence type="ECO:0000313" key="1">
    <source>
        <dbReference type="EMBL" id="CRZ06181.1"/>
    </source>
</evidence>
<accession>A0A0H5QX46</accession>
<protein>
    <submittedName>
        <fullName evidence="1">Uncharacterized protein</fullName>
    </submittedName>
</protein>
<name>A0A0H5QX46_9EUKA</name>
<dbReference type="AlphaFoldDB" id="A0A0H5QX46"/>
<feature type="non-terminal residue" evidence="1">
    <location>
        <position position="1"/>
    </location>
</feature>
<proteinExistence type="predicted"/>
<reference evidence="1" key="1">
    <citation type="submission" date="2015-04" db="EMBL/GenBank/DDBJ databases">
        <title>The genome sequence of the plant pathogenic Rhizarian Plasmodiophora brassicae reveals insights in its biotrophic life cycle and the origin of chitin synthesis.</title>
        <authorList>
            <person name="Schwelm A."/>
            <person name="Fogelqvist J."/>
            <person name="Knaust A."/>
            <person name="Julke S."/>
            <person name="Lilja T."/>
            <person name="Dhandapani V."/>
            <person name="Bonilla-Rosso G."/>
            <person name="Karlsson M."/>
            <person name="Shevchenko A."/>
            <person name="Choi S.R."/>
            <person name="Kim H.G."/>
            <person name="Park J.Y."/>
            <person name="Lim Y.P."/>
            <person name="Ludwig-Muller J."/>
            <person name="Dixelius C."/>
        </authorList>
    </citation>
    <scope>NUCLEOTIDE SEQUENCE</scope>
    <source>
        <tissue evidence="1">Potato root galls</tissue>
    </source>
</reference>